<evidence type="ECO:0000256" key="3">
    <source>
        <dbReference type="ARBA" id="ARBA00022801"/>
    </source>
</evidence>
<name>A0A1I7RMZ7_BURXY</name>
<dbReference type="InterPro" id="IPR038765">
    <property type="entry name" value="Papain-like_cys_pep_sf"/>
</dbReference>
<dbReference type="Proteomes" id="UP000582659">
    <property type="component" value="Unassembled WGS sequence"/>
</dbReference>
<keyword evidence="7" id="KW-0732">Signal</keyword>
<dbReference type="Pfam" id="PF00112">
    <property type="entry name" value="Peptidase_C1"/>
    <property type="match status" value="1"/>
</dbReference>
<reference evidence="13" key="1">
    <citation type="submission" date="2016-11" db="UniProtKB">
        <authorList>
            <consortium name="WormBaseParasite"/>
        </authorList>
    </citation>
    <scope>IDENTIFICATION</scope>
</reference>
<feature type="domain" description="Cathepsin propeptide inhibitor" evidence="9">
    <location>
        <begin position="85"/>
        <end position="141"/>
    </location>
</feature>
<dbReference type="Pfam" id="PF08246">
    <property type="entry name" value="Inhibitor_I29"/>
    <property type="match status" value="1"/>
</dbReference>
<dbReference type="InterPro" id="IPR000169">
    <property type="entry name" value="Pept_cys_AS"/>
</dbReference>
<dbReference type="SMART" id="SM00848">
    <property type="entry name" value="Inhibitor_I29"/>
    <property type="match status" value="1"/>
</dbReference>
<dbReference type="PROSITE" id="PS00639">
    <property type="entry name" value="THIOL_PROTEASE_HIS"/>
    <property type="match status" value="1"/>
</dbReference>
<protein>
    <submittedName>
        <fullName evidence="10">(pine wood nematode) hypothetical protein</fullName>
    </submittedName>
    <submittedName>
        <fullName evidence="13">Cathepsin L-like cysteine proteinase</fullName>
    </submittedName>
</protein>
<evidence type="ECO:0000259" key="9">
    <source>
        <dbReference type="SMART" id="SM00848"/>
    </source>
</evidence>
<evidence type="ECO:0000256" key="5">
    <source>
        <dbReference type="ARBA" id="ARBA00023145"/>
    </source>
</evidence>
<dbReference type="EMBL" id="CAJFDI010000005">
    <property type="protein sequence ID" value="CAD5232621.1"/>
    <property type="molecule type" value="Genomic_DNA"/>
</dbReference>
<evidence type="ECO:0000259" key="8">
    <source>
        <dbReference type="SMART" id="SM00645"/>
    </source>
</evidence>
<dbReference type="Gene3D" id="3.90.70.10">
    <property type="entry name" value="Cysteine proteinases"/>
    <property type="match status" value="1"/>
</dbReference>
<dbReference type="SUPFAM" id="SSF54001">
    <property type="entry name" value="Cysteine proteinases"/>
    <property type="match status" value="1"/>
</dbReference>
<dbReference type="EMBL" id="CAJFCV020000005">
    <property type="protein sequence ID" value="CAG9125312.1"/>
    <property type="molecule type" value="Genomic_DNA"/>
</dbReference>
<dbReference type="PROSITE" id="PS00139">
    <property type="entry name" value="THIOL_PROTEASE_CYS"/>
    <property type="match status" value="1"/>
</dbReference>
<evidence type="ECO:0000313" key="11">
    <source>
        <dbReference type="Proteomes" id="UP000095284"/>
    </source>
</evidence>
<gene>
    <name evidence="10" type="ORF">BXYJ_LOCUS12712</name>
</gene>
<dbReference type="Proteomes" id="UP000659654">
    <property type="component" value="Unassembled WGS sequence"/>
</dbReference>
<evidence type="ECO:0000256" key="6">
    <source>
        <dbReference type="ARBA" id="ARBA00023157"/>
    </source>
</evidence>
<keyword evidence="4" id="KW-0788">Thiol protease</keyword>
<feature type="chain" id="PRO_5035359192" evidence="7">
    <location>
        <begin position="17"/>
        <end position="395"/>
    </location>
</feature>
<dbReference type="OrthoDB" id="5799066at2759"/>
<evidence type="ECO:0000256" key="4">
    <source>
        <dbReference type="ARBA" id="ARBA00022807"/>
    </source>
</evidence>
<organism evidence="11 13">
    <name type="scientific">Bursaphelenchus xylophilus</name>
    <name type="common">Pinewood nematode worm</name>
    <name type="synonym">Aphelenchoides xylophilus</name>
    <dbReference type="NCBI Taxonomy" id="6326"/>
    <lineage>
        <taxon>Eukaryota</taxon>
        <taxon>Metazoa</taxon>
        <taxon>Ecdysozoa</taxon>
        <taxon>Nematoda</taxon>
        <taxon>Chromadorea</taxon>
        <taxon>Rhabditida</taxon>
        <taxon>Tylenchina</taxon>
        <taxon>Tylenchomorpha</taxon>
        <taxon>Aphelenchoidea</taxon>
        <taxon>Aphelenchoididae</taxon>
        <taxon>Bursaphelenchus</taxon>
    </lineage>
</organism>
<dbReference type="WBParaSite" id="BXY_0208300.1">
    <property type="protein sequence ID" value="BXY_0208300.1"/>
    <property type="gene ID" value="BXY_0208300"/>
</dbReference>
<dbReference type="eggNOG" id="KOG1542">
    <property type="taxonomic scope" value="Eukaryota"/>
</dbReference>
<keyword evidence="6" id="KW-1015">Disulfide bond</keyword>
<dbReference type="InterPro" id="IPR000668">
    <property type="entry name" value="Peptidase_C1A_C"/>
</dbReference>
<dbReference type="InterPro" id="IPR013128">
    <property type="entry name" value="Peptidase_C1A"/>
</dbReference>
<proteinExistence type="inferred from homology"/>
<keyword evidence="3" id="KW-0378">Hydrolase</keyword>
<evidence type="ECO:0000256" key="7">
    <source>
        <dbReference type="SAM" id="SignalP"/>
    </source>
</evidence>
<dbReference type="PRINTS" id="PR00705">
    <property type="entry name" value="PAPAIN"/>
</dbReference>
<keyword evidence="12" id="KW-1185">Reference proteome</keyword>
<comment type="similarity">
    <text evidence="1">Belongs to the peptidase C1 family.</text>
</comment>
<feature type="domain" description="Peptidase C1A papain C-terminal" evidence="8">
    <location>
        <begin position="173"/>
        <end position="394"/>
    </location>
</feature>
<sequence>MRYVVIIAFFAAVASAGLLDPEDLGDGFVDLLDLDKFDDLCESKKIKGLINDLTNVTDNTKKSLHSAVKLHQHLGDDGKEHLHNFFQFIVKFGKEYENVTTTSQRFGHFRTSLKRVESRQKQSPTAKFGITKFSDLSPREFIDKHTGVTGVSHVQKLHSSAKPAQIRAKRRDIPDSFDWRDYNGVTSIKNQGQCGCCYAFAAVGAIESQYKIQTGEELDLSEEQMVACTYRSRYYDDNNGCNGGSSPGVFRYAINNGITTEEDWGYTLVDTGDNSAIPRCQRKESALSVSSQEQLPSGDEVTMASVVASSGPVVTYLDAGPLQDYQGGIINARAPAGGWRVTHAILTVGYGDEDGTPYWIMKNQWGEDWGEDGFFRVIRGTNSLLIGDYSYQVQL</sequence>
<dbReference type="GO" id="GO:0006508">
    <property type="term" value="P:proteolysis"/>
    <property type="evidence" value="ECO:0007669"/>
    <property type="project" value="UniProtKB-KW"/>
</dbReference>
<evidence type="ECO:0000256" key="1">
    <source>
        <dbReference type="ARBA" id="ARBA00008455"/>
    </source>
</evidence>
<dbReference type="CDD" id="cd02248">
    <property type="entry name" value="Peptidase_C1A"/>
    <property type="match status" value="1"/>
</dbReference>
<dbReference type="InterPro" id="IPR013201">
    <property type="entry name" value="Prot_inhib_I29"/>
</dbReference>
<evidence type="ECO:0000256" key="2">
    <source>
        <dbReference type="ARBA" id="ARBA00022670"/>
    </source>
</evidence>
<dbReference type="PANTHER" id="PTHR12411">
    <property type="entry name" value="CYSTEINE PROTEASE FAMILY C1-RELATED"/>
    <property type="match status" value="1"/>
</dbReference>
<dbReference type="GO" id="GO:0008234">
    <property type="term" value="F:cysteine-type peptidase activity"/>
    <property type="evidence" value="ECO:0007669"/>
    <property type="project" value="UniProtKB-KW"/>
</dbReference>
<dbReference type="SMART" id="SM00645">
    <property type="entry name" value="Pept_C1"/>
    <property type="match status" value="1"/>
</dbReference>
<evidence type="ECO:0000313" key="13">
    <source>
        <dbReference type="WBParaSite" id="BXY_0208300.1"/>
    </source>
</evidence>
<dbReference type="Proteomes" id="UP000095284">
    <property type="component" value="Unplaced"/>
</dbReference>
<dbReference type="SMR" id="A0A1I7RMZ7"/>
<evidence type="ECO:0000313" key="12">
    <source>
        <dbReference type="Proteomes" id="UP000659654"/>
    </source>
</evidence>
<reference evidence="10" key="2">
    <citation type="submission" date="2020-09" db="EMBL/GenBank/DDBJ databases">
        <authorList>
            <person name="Kikuchi T."/>
        </authorList>
    </citation>
    <scope>NUCLEOTIDE SEQUENCE</scope>
    <source>
        <strain evidence="10">Ka4C1</strain>
    </source>
</reference>
<accession>A0A1I7RMZ7</accession>
<dbReference type="AlphaFoldDB" id="A0A1I7RMZ7"/>
<keyword evidence="5" id="KW-0865">Zymogen</keyword>
<feature type="signal peptide" evidence="7">
    <location>
        <begin position="1"/>
        <end position="16"/>
    </location>
</feature>
<keyword evidence="2" id="KW-0645">Protease</keyword>
<dbReference type="InterPro" id="IPR025660">
    <property type="entry name" value="Pept_his_AS"/>
</dbReference>
<dbReference type="InterPro" id="IPR039417">
    <property type="entry name" value="Peptidase_C1A_papain-like"/>
</dbReference>
<evidence type="ECO:0000313" key="10">
    <source>
        <dbReference type="EMBL" id="CAD5232621.1"/>
    </source>
</evidence>